<dbReference type="Proteomes" id="UP000037510">
    <property type="component" value="Unassembled WGS sequence"/>
</dbReference>
<accession>A0A0L7LU43</accession>
<protein>
    <submittedName>
        <fullName evidence="1">Uncharacterized protein</fullName>
    </submittedName>
</protein>
<dbReference type="AlphaFoldDB" id="A0A0L7LU43"/>
<comment type="caution">
    <text evidence="1">The sequence shown here is derived from an EMBL/GenBank/DDBJ whole genome shotgun (WGS) entry which is preliminary data.</text>
</comment>
<proteinExistence type="predicted"/>
<dbReference type="EMBL" id="JTDY01000077">
    <property type="protein sequence ID" value="KOB78998.1"/>
    <property type="molecule type" value="Genomic_DNA"/>
</dbReference>
<gene>
    <name evidence="1" type="ORF">OBRU01_00705</name>
</gene>
<dbReference type="STRING" id="104452.A0A0L7LU43"/>
<keyword evidence="2" id="KW-1185">Reference proteome</keyword>
<reference evidence="1 2" key="1">
    <citation type="journal article" date="2015" name="Genome Biol. Evol.">
        <title>The genome of winter moth (Operophtera brumata) provides a genomic perspective on sexual dimorphism and phenology.</title>
        <authorList>
            <person name="Derks M.F."/>
            <person name="Smit S."/>
            <person name="Salis L."/>
            <person name="Schijlen E."/>
            <person name="Bossers A."/>
            <person name="Mateman C."/>
            <person name="Pijl A.S."/>
            <person name="de Ridder D."/>
            <person name="Groenen M.A."/>
            <person name="Visser M.E."/>
            <person name="Megens H.J."/>
        </authorList>
    </citation>
    <scope>NUCLEOTIDE SEQUENCE [LARGE SCALE GENOMIC DNA]</scope>
    <source>
        <strain evidence="1">WM2013NL</strain>
        <tissue evidence="1">Head and thorax</tissue>
    </source>
</reference>
<evidence type="ECO:0000313" key="1">
    <source>
        <dbReference type="EMBL" id="KOB78998.1"/>
    </source>
</evidence>
<organism evidence="1 2">
    <name type="scientific">Operophtera brumata</name>
    <name type="common">Winter moth</name>
    <name type="synonym">Phalaena brumata</name>
    <dbReference type="NCBI Taxonomy" id="104452"/>
    <lineage>
        <taxon>Eukaryota</taxon>
        <taxon>Metazoa</taxon>
        <taxon>Ecdysozoa</taxon>
        <taxon>Arthropoda</taxon>
        <taxon>Hexapoda</taxon>
        <taxon>Insecta</taxon>
        <taxon>Pterygota</taxon>
        <taxon>Neoptera</taxon>
        <taxon>Endopterygota</taxon>
        <taxon>Lepidoptera</taxon>
        <taxon>Glossata</taxon>
        <taxon>Ditrysia</taxon>
        <taxon>Geometroidea</taxon>
        <taxon>Geometridae</taxon>
        <taxon>Larentiinae</taxon>
        <taxon>Operophtera</taxon>
    </lineage>
</organism>
<sequence>MVVVESAILAGKAPYCRDPDTGKLYNVNSTWSSTTFCGNYTCMLRKRNINETGYVLVRQLNITNRNNETTVNDVNKNKDNMTVTTEVTITPQIEPANHKENAKEEGFIIKEIKVEDENKQKETENIVQKTTEISKIMITDEDENRYLSEKEIKSISDILHTVKRSDLDAIVDIYNLAQDIYSEMDKATNEGIMDDTINTIADEQPIKSYWYDPVIPNKVRTDMDYQGSNQVPSTQHKRDFTPYFNGALTNQDFGKIPYYYPMSSFQRISSYMHEPTLITGAEIPKPCKADKLLNYMQGNVQNVVEPSHLLPYPFANIQHYDNTDQPNNKYYTNNHNSWDYYRHGHNPGQVSSDLTNAILVNPHLNEELTDVEQKHIENTDLLGKLLTETKENKLPDWKTDQLSSQTLEEIRSNTDTSKYLKPFPFRKHVKLEKVGKLIKLNEQTRLRRSVDKEDAEDLNKKQKEEEYETCDTKTVPGYFRYGNLSRPYPECCPQMINNS</sequence>
<evidence type="ECO:0000313" key="2">
    <source>
        <dbReference type="Proteomes" id="UP000037510"/>
    </source>
</evidence>
<name>A0A0L7LU43_OPEBR</name>